<dbReference type="STRING" id="69974.MPLDJ20_80049"/>
<keyword evidence="1" id="KW-0238">DNA-binding</keyword>
<keyword evidence="4" id="KW-1185">Reference proteome</keyword>
<evidence type="ECO:0000259" key="2">
    <source>
        <dbReference type="PROSITE" id="PS50943"/>
    </source>
</evidence>
<dbReference type="InterPro" id="IPR011051">
    <property type="entry name" value="RmlC_Cupin_sf"/>
</dbReference>
<dbReference type="PANTHER" id="PTHR46797">
    <property type="entry name" value="HTH-TYPE TRANSCRIPTIONAL REGULATOR"/>
    <property type="match status" value="1"/>
</dbReference>
<accession>A0A090DGV6</accession>
<dbReference type="Gene3D" id="2.60.120.10">
    <property type="entry name" value="Jelly Rolls"/>
    <property type="match status" value="1"/>
</dbReference>
<dbReference type="Proteomes" id="UP000045285">
    <property type="component" value="Unassembled WGS sequence"/>
</dbReference>
<proteinExistence type="predicted"/>
<organism evidence="3 4">
    <name type="scientific">Mesorhizobium plurifarium</name>
    <dbReference type="NCBI Taxonomy" id="69974"/>
    <lineage>
        <taxon>Bacteria</taxon>
        <taxon>Pseudomonadati</taxon>
        <taxon>Pseudomonadota</taxon>
        <taxon>Alphaproteobacteria</taxon>
        <taxon>Hyphomicrobiales</taxon>
        <taxon>Phyllobacteriaceae</taxon>
        <taxon>Mesorhizobium</taxon>
    </lineage>
</organism>
<dbReference type="Pfam" id="PF07883">
    <property type="entry name" value="Cupin_2"/>
    <property type="match status" value="1"/>
</dbReference>
<dbReference type="GO" id="GO:0003700">
    <property type="term" value="F:DNA-binding transcription factor activity"/>
    <property type="evidence" value="ECO:0007669"/>
    <property type="project" value="TreeGrafter"/>
</dbReference>
<sequence length="202" mass="21498">MDVLDEAAEKPKEDADIRVGRRVRALRLERKLSLADLAAKAGISIGALSQIERGMSSLRVKVIWPLAAALDIEPSALITDGNEAVNDLYCVRADKRRAIPVKSEGIAKALLSPPAATLTGMLVTVEAGGGTAEAYAHAGHEFGFVMGGEVELVVDATTYVLKAGDSFAFKSTLLHAFRNPGAERCQILWVNTTKPSEVRDGA</sequence>
<dbReference type="CDD" id="cd02209">
    <property type="entry name" value="cupin_XRE_C"/>
    <property type="match status" value="1"/>
</dbReference>
<dbReference type="InterPro" id="IPR001387">
    <property type="entry name" value="Cro/C1-type_HTH"/>
</dbReference>
<dbReference type="InterPro" id="IPR050807">
    <property type="entry name" value="TransReg_Diox_bact_type"/>
</dbReference>
<dbReference type="InterPro" id="IPR010982">
    <property type="entry name" value="Lambda_DNA-bd_dom_sf"/>
</dbReference>
<feature type="domain" description="HTH cro/C1-type" evidence="2">
    <location>
        <begin position="23"/>
        <end position="77"/>
    </location>
</feature>
<dbReference type="GO" id="GO:0005829">
    <property type="term" value="C:cytosol"/>
    <property type="evidence" value="ECO:0007669"/>
    <property type="project" value="TreeGrafter"/>
</dbReference>
<dbReference type="SUPFAM" id="SSF51182">
    <property type="entry name" value="RmlC-like cupins"/>
    <property type="match status" value="1"/>
</dbReference>
<dbReference type="InterPro" id="IPR013096">
    <property type="entry name" value="Cupin_2"/>
</dbReference>
<dbReference type="PANTHER" id="PTHR46797:SF2">
    <property type="entry name" value="TRANSCRIPTIONAL REGULATOR"/>
    <property type="match status" value="1"/>
</dbReference>
<dbReference type="EMBL" id="CCMZ01000005">
    <property type="protein sequence ID" value="CDX12856.1"/>
    <property type="molecule type" value="Genomic_DNA"/>
</dbReference>
<dbReference type="Gene3D" id="1.10.260.40">
    <property type="entry name" value="lambda repressor-like DNA-binding domains"/>
    <property type="match status" value="1"/>
</dbReference>
<reference evidence="4" key="1">
    <citation type="submission" date="2014-08" db="EMBL/GenBank/DDBJ databases">
        <authorList>
            <person name="Moulin L."/>
        </authorList>
    </citation>
    <scope>NUCLEOTIDE SEQUENCE [LARGE SCALE GENOMIC DNA]</scope>
</reference>
<dbReference type="SMART" id="SM00530">
    <property type="entry name" value="HTH_XRE"/>
    <property type="match status" value="1"/>
</dbReference>
<protein>
    <submittedName>
        <fullName evidence="3">Transcriptional regulator</fullName>
    </submittedName>
</protein>
<dbReference type="AlphaFoldDB" id="A0A090DGV6"/>
<evidence type="ECO:0000256" key="1">
    <source>
        <dbReference type="ARBA" id="ARBA00023125"/>
    </source>
</evidence>
<dbReference type="SUPFAM" id="SSF47413">
    <property type="entry name" value="lambda repressor-like DNA-binding domains"/>
    <property type="match status" value="1"/>
</dbReference>
<dbReference type="PROSITE" id="PS50943">
    <property type="entry name" value="HTH_CROC1"/>
    <property type="match status" value="1"/>
</dbReference>
<dbReference type="GO" id="GO:0003677">
    <property type="term" value="F:DNA binding"/>
    <property type="evidence" value="ECO:0007669"/>
    <property type="project" value="UniProtKB-KW"/>
</dbReference>
<evidence type="ECO:0000313" key="4">
    <source>
        <dbReference type="Proteomes" id="UP000045285"/>
    </source>
</evidence>
<dbReference type="InterPro" id="IPR014710">
    <property type="entry name" value="RmlC-like_jellyroll"/>
</dbReference>
<gene>
    <name evidence="3" type="ORF">MPL3356_130028</name>
</gene>
<dbReference type="Pfam" id="PF01381">
    <property type="entry name" value="HTH_3"/>
    <property type="match status" value="1"/>
</dbReference>
<name>A0A090DGV6_MESPL</name>
<evidence type="ECO:0000313" key="3">
    <source>
        <dbReference type="EMBL" id="CDX12856.1"/>
    </source>
</evidence>
<dbReference type="CDD" id="cd00093">
    <property type="entry name" value="HTH_XRE"/>
    <property type="match status" value="1"/>
</dbReference>